<evidence type="ECO:0000259" key="3">
    <source>
        <dbReference type="PROSITE" id="PS50977"/>
    </source>
</evidence>
<sequence length="196" mass="21700">MARPKPDTDKIRSRLIAEAEAQLEETDGRRLVLSDLAERVGMSQSHVHTFFPTKADLIRELAARWFDAVETASADAASADAPPDARLEQWVLSILRIKRDRFDANPKLFRAYLELAGAHMDLVQSHAAALRADLARILRDLVGAQDADHAVPLVENATLLFRTPQNIAAYRARATDEAARAICHLLTRSLARSKGT</sequence>
<protein>
    <submittedName>
        <fullName evidence="4">Putative regulatory protein TetR</fullName>
    </submittedName>
</protein>
<evidence type="ECO:0000313" key="5">
    <source>
        <dbReference type="Proteomes" id="UP000006833"/>
    </source>
</evidence>
<dbReference type="eggNOG" id="COG1309">
    <property type="taxonomic scope" value="Bacteria"/>
</dbReference>
<name>A8LR13_DINSH</name>
<dbReference type="PROSITE" id="PS50977">
    <property type="entry name" value="HTH_TETR_2"/>
    <property type="match status" value="1"/>
</dbReference>
<evidence type="ECO:0000313" key="4">
    <source>
        <dbReference type="EMBL" id="ABV93936.1"/>
    </source>
</evidence>
<dbReference type="Gene3D" id="1.10.357.10">
    <property type="entry name" value="Tetracycline Repressor, domain 2"/>
    <property type="match status" value="1"/>
</dbReference>
<dbReference type="RefSeq" id="WP_012178867.1">
    <property type="nucleotide sequence ID" value="NC_009952.1"/>
</dbReference>
<dbReference type="Pfam" id="PF00440">
    <property type="entry name" value="TetR_N"/>
    <property type="match status" value="1"/>
</dbReference>
<keyword evidence="1 2" id="KW-0238">DNA-binding</keyword>
<dbReference type="InterPro" id="IPR041478">
    <property type="entry name" value="TetR_C_27"/>
</dbReference>
<dbReference type="EMBL" id="CP000830">
    <property type="protein sequence ID" value="ABV93936.1"/>
    <property type="molecule type" value="Genomic_DNA"/>
</dbReference>
<feature type="DNA-binding region" description="H-T-H motif" evidence="2">
    <location>
        <begin position="32"/>
        <end position="51"/>
    </location>
</feature>
<dbReference type="GO" id="GO:0003677">
    <property type="term" value="F:DNA binding"/>
    <property type="evidence" value="ECO:0007669"/>
    <property type="project" value="UniProtKB-UniRule"/>
</dbReference>
<feature type="domain" description="HTH tetR-type" evidence="3">
    <location>
        <begin position="9"/>
        <end position="69"/>
    </location>
</feature>
<dbReference type="InterPro" id="IPR001647">
    <property type="entry name" value="HTH_TetR"/>
</dbReference>
<proteinExistence type="predicted"/>
<dbReference type="Proteomes" id="UP000006833">
    <property type="component" value="Chromosome"/>
</dbReference>
<reference evidence="5" key="1">
    <citation type="journal article" date="2010" name="ISME J.">
        <title>The complete genome sequence of the algal symbiont Dinoroseobacter shibae: a hitchhiker's guide to life in the sea.</title>
        <authorList>
            <person name="Wagner-Dobler I."/>
            <person name="Ballhausen B."/>
            <person name="Berger M."/>
            <person name="Brinkhoff T."/>
            <person name="Buchholz I."/>
            <person name="Bunk B."/>
            <person name="Cypionka H."/>
            <person name="Daniel R."/>
            <person name="Drepper T."/>
            <person name="Gerdts G."/>
            <person name="Hahnke S."/>
            <person name="Han C."/>
            <person name="Jahn D."/>
            <person name="Kalhoefer D."/>
            <person name="Kiss H."/>
            <person name="Klenk H.P."/>
            <person name="Kyrpides N."/>
            <person name="Liebl W."/>
            <person name="Liesegang H."/>
            <person name="Meincke L."/>
            <person name="Pati A."/>
            <person name="Petersen J."/>
            <person name="Piekarski T."/>
            <person name="Pommerenke C."/>
            <person name="Pradella S."/>
            <person name="Pukall R."/>
            <person name="Rabus R."/>
            <person name="Stackebrandt E."/>
            <person name="Thole S."/>
            <person name="Thompson L."/>
            <person name="Tielen P."/>
            <person name="Tomasch J."/>
            <person name="von Jan M."/>
            <person name="Wanphrut N."/>
            <person name="Wichels A."/>
            <person name="Zech H."/>
            <person name="Simon M."/>
        </authorList>
    </citation>
    <scope>NUCLEOTIDE SEQUENCE [LARGE SCALE GENOMIC DNA]</scope>
    <source>
        <strain evidence="5">DSM 16493 / NCIMB 14021 / DFL 12</strain>
    </source>
</reference>
<dbReference type="AlphaFoldDB" id="A8LR13"/>
<accession>A8LR13</accession>
<dbReference type="STRING" id="398580.Dshi_2200"/>
<dbReference type="KEGG" id="dsh:Dshi_2200"/>
<evidence type="ECO:0000256" key="1">
    <source>
        <dbReference type="ARBA" id="ARBA00023125"/>
    </source>
</evidence>
<dbReference type="HOGENOM" id="CLU_1407920_0_0_5"/>
<dbReference type="OrthoDB" id="9802802at2"/>
<dbReference type="SUPFAM" id="SSF46689">
    <property type="entry name" value="Homeodomain-like"/>
    <property type="match status" value="1"/>
</dbReference>
<organism evidence="4 5">
    <name type="scientific">Dinoroseobacter shibae (strain DSM 16493 / NCIMB 14021 / DFL 12)</name>
    <dbReference type="NCBI Taxonomy" id="398580"/>
    <lineage>
        <taxon>Bacteria</taxon>
        <taxon>Pseudomonadati</taxon>
        <taxon>Pseudomonadota</taxon>
        <taxon>Alphaproteobacteria</taxon>
        <taxon>Rhodobacterales</taxon>
        <taxon>Roseobacteraceae</taxon>
        <taxon>Dinoroseobacter</taxon>
    </lineage>
</organism>
<keyword evidence="5" id="KW-1185">Reference proteome</keyword>
<gene>
    <name evidence="4" type="ordered locus">Dshi_2200</name>
</gene>
<evidence type="ECO:0000256" key="2">
    <source>
        <dbReference type="PROSITE-ProRule" id="PRU00335"/>
    </source>
</evidence>
<dbReference type="InterPro" id="IPR009057">
    <property type="entry name" value="Homeodomain-like_sf"/>
</dbReference>
<dbReference type="Pfam" id="PF17935">
    <property type="entry name" value="TetR_C_27"/>
    <property type="match status" value="1"/>
</dbReference>